<feature type="region of interest" description="Disordered" evidence="1">
    <location>
        <begin position="143"/>
        <end position="173"/>
    </location>
</feature>
<evidence type="ECO:0000256" key="1">
    <source>
        <dbReference type="SAM" id="MobiDB-lite"/>
    </source>
</evidence>
<dbReference type="EMBL" id="MU004379">
    <property type="protein sequence ID" value="KAF2653573.1"/>
    <property type="molecule type" value="Genomic_DNA"/>
</dbReference>
<keyword evidence="3" id="KW-1185">Reference proteome</keyword>
<organism evidence="2 3">
    <name type="scientific">Lophiostoma macrostomum CBS 122681</name>
    <dbReference type="NCBI Taxonomy" id="1314788"/>
    <lineage>
        <taxon>Eukaryota</taxon>
        <taxon>Fungi</taxon>
        <taxon>Dikarya</taxon>
        <taxon>Ascomycota</taxon>
        <taxon>Pezizomycotina</taxon>
        <taxon>Dothideomycetes</taxon>
        <taxon>Pleosporomycetidae</taxon>
        <taxon>Pleosporales</taxon>
        <taxon>Lophiostomataceae</taxon>
        <taxon>Lophiostoma</taxon>
    </lineage>
</organism>
<gene>
    <name evidence="2" type="ORF">K491DRAFT_780242</name>
</gene>
<evidence type="ECO:0000313" key="3">
    <source>
        <dbReference type="Proteomes" id="UP000799324"/>
    </source>
</evidence>
<dbReference type="OrthoDB" id="9977870at2759"/>
<feature type="compositionally biased region" description="Low complexity" evidence="1">
    <location>
        <begin position="147"/>
        <end position="164"/>
    </location>
</feature>
<name>A0A6A6T3U9_9PLEO</name>
<feature type="region of interest" description="Disordered" evidence="1">
    <location>
        <begin position="463"/>
        <end position="489"/>
    </location>
</feature>
<proteinExistence type="predicted"/>
<sequence length="588" mass="66258">MPDEGGDYLVDLTSAPIFEEALWLSEALHLVSTQTEDDLDSQLAVSARESGIEDPYRILCPGVHDVSTALSTMTVSSEHRSSMSIHSRESQSTGFTSHPSRTSKDSPYVEGSTVPRTSPTAPGTLSADDYYDTMMRRFRPSYQQRTSASSTSGVHSVVSNVSSSRKPNTRKQKRATGLGLFSMFRKDSSTCASRSHHGHLTKPLSPKLECGHVLSKYALRVHIQEALETKDQVIPNCCGIPLPRSVLETVLTKDEAEIVASTPLQSPTFSSLRDSGYSEDGGSSIDLPNDLEVHSSPIGTFVAVPGSTPRIEEEALFPALANEAFNVLKAQQKEQFQRISLFEANQRRALSAFHQWALKRLTSKLEANKEDRTKRHIHELERLDESQIVAEHDLRKAQDQEIANVATALKYMEAYCAGSCPSNSDIAPKEVTDEDRKKLSRQQLIQEKLPAKHESAINVLRARQEKDTRNRLQKQKTELQQLETERERNTRNEELQYTRDTTHLDALIDARRKRVVHRWHLQFEIWRRDWEKQHGTIIRVRLPHEEWPETPKDAPIDPSSPLALYLHIDAQDYVGNATCGVFRTSFST</sequence>
<reference evidence="2" key="1">
    <citation type="journal article" date="2020" name="Stud. Mycol.">
        <title>101 Dothideomycetes genomes: a test case for predicting lifestyles and emergence of pathogens.</title>
        <authorList>
            <person name="Haridas S."/>
            <person name="Albert R."/>
            <person name="Binder M."/>
            <person name="Bloem J."/>
            <person name="Labutti K."/>
            <person name="Salamov A."/>
            <person name="Andreopoulos B."/>
            <person name="Baker S."/>
            <person name="Barry K."/>
            <person name="Bills G."/>
            <person name="Bluhm B."/>
            <person name="Cannon C."/>
            <person name="Castanera R."/>
            <person name="Culley D."/>
            <person name="Daum C."/>
            <person name="Ezra D."/>
            <person name="Gonzalez J."/>
            <person name="Henrissat B."/>
            <person name="Kuo A."/>
            <person name="Liang C."/>
            <person name="Lipzen A."/>
            <person name="Lutzoni F."/>
            <person name="Magnuson J."/>
            <person name="Mondo S."/>
            <person name="Nolan M."/>
            <person name="Ohm R."/>
            <person name="Pangilinan J."/>
            <person name="Park H.-J."/>
            <person name="Ramirez L."/>
            <person name="Alfaro M."/>
            <person name="Sun H."/>
            <person name="Tritt A."/>
            <person name="Yoshinaga Y."/>
            <person name="Zwiers L.-H."/>
            <person name="Turgeon B."/>
            <person name="Goodwin S."/>
            <person name="Spatafora J."/>
            <person name="Crous P."/>
            <person name="Grigoriev I."/>
        </authorList>
    </citation>
    <scope>NUCLEOTIDE SEQUENCE</scope>
    <source>
        <strain evidence="2">CBS 122681</strain>
    </source>
</reference>
<feature type="compositionally biased region" description="Polar residues" evidence="1">
    <location>
        <begin position="114"/>
        <end position="123"/>
    </location>
</feature>
<dbReference type="AlphaFoldDB" id="A0A6A6T3U9"/>
<feature type="compositionally biased region" description="Basic and acidic residues" evidence="1">
    <location>
        <begin position="77"/>
        <end position="89"/>
    </location>
</feature>
<dbReference type="Proteomes" id="UP000799324">
    <property type="component" value="Unassembled WGS sequence"/>
</dbReference>
<evidence type="ECO:0000313" key="2">
    <source>
        <dbReference type="EMBL" id="KAF2653573.1"/>
    </source>
</evidence>
<protein>
    <submittedName>
        <fullName evidence="2">Uncharacterized protein</fullName>
    </submittedName>
</protein>
<feature type="region of interest" description="Disordered" evidence="1">
    <location>
        <begin position="74"/>
        <end position="127"/>
    </location>
</feature>
<accession>A0A6A6T3U9</accession>